<protein>
    <submittedName>
        <fullName evidence="2">7737_t:CDS:1</fullName>
    </submittedName>
</protein>
<keyword evidence="1" id="KW-0175">Coiled coil</keyword>
<dbReference type="PANTHER" id="PTHR14187:SF5">
    <property type="entry name" value="HEAT SHOCK 70 KDA PROTEIN 12A"/>
    <property type="match status" value="1"/>
</dbReference>
<proteinExistence type="predicted"/>
<evidence type="ECO:0000256" key="1">
    <source>
        <dbReference type="SAM" id="Coils"/>
    </source>
</evidence>
<dbReference type="OrthoDB" id="2963168at2759"/>
<gene>
    <name evidence="2" type="ORF">FCALED_LOCUS6061</name>
</gene>
<comment type="caution">
    <text evidence="2">The sequence shown here is derived from an EMBL/GenBank/DDBJ whole genome shotgun (WGS) entry which is preliminary data.</text>
</comment>
<dbReference type="InterPro" id="IPR043129">
    <property type="entry name" value="ATPase_NBD"/>
</dbReference>
<sequence>MAARIGIGLEKLNNKLTNLLEENENLKQQHKDLQKENRETLRINAELKEKLQVKDKQLEKLQQKVLNLENQKKEFEIISQTLEKSLEMFGLDEVNENNNKILEEKNKPFLGEQNNKKTTKFPLNNNNDSIQLAKNITNSSEHSWSSYNKGEIRIVVGLDFGTTYSGFAYGHVINPENIIAHDEWPECIGMLKTNTVLQYDNKYANVMSWGLPALTKRPSRRRYGYDNDNSPPVELFKLHLSDLPNKFKPELSIGYKKVITDYLREIGKVMKDAIVVRWPNSDFFKNVLLVLTFPAEYSENARLIMRECVFNAGLINGYNSTNLQFITEPEAAAIYCMKQLQDHDLEIGTNFMVVDCGGGTVDLTIRKLINRNQLGEITERSGDFCGSTYIDREFIMYLSRKVGHNAMEMLRKNNYGQMQYLIQEFIKRCKLPFTGVNQDFNTYDLDLEEIAPVIKQYITDENRKHLEAEDWLIELNFNDIKSMFDPVVKNVLQLIHAQLNSSPETCSAIVRIILFPWNPTTAIERGAVIYGLSSTNSDSNVIASRIIKYTYGVKVRKCWTKDDPIHRKVNDGRIDKFDCLVKRGTPMNVNQEIMCSYLPLYPTQTKVVFYLYYTKVYDAKYCDEPGMKLLGKLTMDLPGSGLDNLSFGLAFGQMEVTATVKNENNNQKSKINFEFDV</sequence>
<keyword evidence="3" id="KW-1185">Reference proteome</keyword>
<name>A0A9N9FQ61_9GLOM</name>
<evidence type="ECO:0000313" key="3">
    <source>
        <dbReference type="Proteomes" id="UP000789570"/>
    </source>
</evidence>
<feature type="coiled-coil region" evidence="1">
    <location>
        <begin position="9"/>
        <end position="78"/>
    </location>
</feature>
<dbReference type="EMBL" id="CAJVPQ010001388">
    <property type="protein sequence ID" value="CAG8549816.1"/>
    <property type="molecule type" value="Genomic_DNA"/>
</dbReference>
<dbReference type="SUPFAM" id="SSF53067">
    <property type="entry name" value="Actin-like ATPase domain"/>
    <property type="match status" value="2"/>
</dbReference>
<dbReference type="Gene3D" id="3.30.420.40">
    <property type="match status" value="1"/>
</dbReference>
<reference evidence="2" key="1">
    <citation type="submission" date="2021-06" db="EMBL/GenBank/DDBJ databases">
        <authorList>
            <person name="Kallberg Y."/>
            <person name="Tangrot J."/>
            <person name="Rosling A."/>
        </authorList>
    </citation>
    <scope>NUCLEOTIDE SEQUENCE</scope>
    <source>
        <strain evidence="2">UK204</strain>
    </source>
</reference>
<dbReference type="AlphaFoldDB" id="A0A9N9FQ61"/>
<accession>A0A9N9FQ61</accession>
<dbReference type="Proteomes" id="UP000789570">
    <property type="component" value="Unassembled WGS sequence"/>
</dbReference>
<organism evidence="2 3">
    <name type="scientific">Funneliformis caledonium</name>
    <dbReference type="NCBI Taxonomy" id="1117310"/>
    <lineage>
        <taxon>Eukaryota</taxon>
        <taxon>Fungi</taxon>
        <taxon>Fungi incertae sedis</taxon>
        <taxon>Mucoromycota</taxon>
        <taxon>Glomeromycotina</taxon>
        <taxon>Glomeromycetes</taxon>
        <taxon>Glomerales</taxon>
        <taxon>Glomeraceae</taxon>
        <taxon>Funneliformis</taxon>
    </lineage>
</organism>
<evidence type="ECO:0000313" key="2">
    <source>
        <dbReference type="EMBL" id="CAG8549816.1"/>
    </source>
</evidence>
<dbReference type="PANTHER" id="PTHR14187">
    <property type="entry name" value="ALPHA KINASE/ELONGATION FACTOR 2 KINASE"/>
    <property type="match status" value="1"/>
</dbReference>